<reference evidence="2 3" key="1">
    <citation type="submission" date="2024-04" db="EMBL/GenBank/DDBJ databases">
        <title>Genome assembly C_amara_ONT_v2.</title>
        <authorList>
            <person name="Yant L."/>
            <person name="Moore C."/>
            <person name="Slenker M."/>
        </authorList>
    </citation>
    <scope>NUCLEOTIDE SEQUENCE [LARGE SCALE GENOMIC DNA]</scope>
    <source>
        <tissue evidence="2">Leaf</tissue>
    </source>
</reference>
<comment type="similarity">
    <text evidence="1">Belongs to the bystin family.</text>
</comment>
<evidence type="ECO:0000313" key="2">
    <source>
        <dbReference type="EMBL" id="KAL1225114.1"/>
    </source>
</evidence>
<dbReference type="Pfam" id="PF05291">
    <property type="entry name" value="Bystin"/>
    <property type="match status" value="1"/>
</dbReference>
<dbReference type="Proteomes" id="UP001558713">
    <property type="component" value="Unassembled WGS sequence"/>
</dbReference>
<evidence type="ECO:0000256" key="1">
    <source>
        <dbReference type="ARBA" id="ARBA00007114"/>
    </source>
</evidence>
<proteinExistence type="inferred from homology"/>
<name>A0ABD1C774_CARAN</name>
<dbReference type="EMBL" id="JBANAX010000040">
    <property type="protein sequence ID" value="KAL1225114.1"/>
    <property type="molecule type" value="Genomic_DNA"/>
</dbReference>
<keyword evidence="3" id="KW-1185">Reference proteome</keyword>
<protein>
    <submittedName>
        <fullName evidence="2">Bystin</fullName>
    </submittedName>
</protein>
<gene>
    <name evidence="2" type="ORF">V5N11_033528</name>
</gene>
<dbReference type="PANTHER" id="PTHR12821:SF0">
    <property type="entry name" value="BYSTIN"/>
    <property type="match status" value="1"/>
</dbReference>
<accession>A0ABD1C774</accession>
<dbReference type="InterPro" id="IPR007955">
    <property type="entry name" value="Bystin"/>
</dbReference>
<comment type="caution">
    <text evidence="2">The sequence shown here is derived from an EMBL/GenBank/DDBJ whole genome shotgun (WGS) entry which is preliminary data.</text>
</comment>
<dbReference type="AlphaFoldDB" id="A0ABD1C774"/>
<evidence type="ECO:0000313" key="3">
    <source>
        <dbReference type="Proteomes" id="UP001558713"/>
    </source>
</evidence>
<sequence length="417" mass="47622">MATKRRSQAIPFAASSIKACKTRKLTTKILKEAYAQQREVENEENDVTIPMSTFFKEAMYGIGDFIDADEQSEEFQSELDYQDHMTSENEVELLDALIHKDGTSIANRILDAITCIKERGDKDDATASVSETSSMSKSQAIDYLQNVGKFMSVYTHGKIPKALNHIITSREDYVILLKLTQPETWSFSAMYKVTCMFASSSKAERFYELFLLPRVREDIRKHKKLHFCLYQSIKKALFRPKEFYLGFLIPLCKSGTCTHTEARIIGSIMQKVSIPGKLSSFALMLLADLKFCGTTSYFIKVILDKKYSLPCGAVDAITAYFLRFHKETSVKLVIWHQTLLSFVQLCKHELRKEDKQSLRSLIDKHSHKHITPEIVRELDNSRNGGENVSDSPSAPTIIYKPIKEDLFDMPEVPMEED</sequence>
<organism evidence="2 3">
    <name type="scientific">Cardamine amara subsp. amara</name>
    <dbReference type="NCBI Taxonomy" id="228776"/>
    <lineage>
        <taxon>Eukaryota</taxon>
        <taxon>Viridiplantae</taxon>
        <taxon>Streptophyta</taxon>
        <taxon>Embryophyta</taxon>
        <taxon>Tracheophyta</taxon>
        <taxon>Spermatophyta</taxon>
        <taxon>Magnoliopsida</taxon>
        <taxon>eudicotyledons</taxon>
        <taxon>Gunneridae</taxon>
        <taxon>Pentapetalae</taxon>
        <taxon>rosids</taxon>
        <taxon>malvids</taxon>
        <taxon>Brassicales</taxon>
        <taxon>Brassicaceae</taxon>
        <taxon>Cardamineae</taxon>
        <taxon>Cardamine</taxon>
    </lineage>
</organism>
<dbReference type="PANTHER" id="PTHR12821">
    <property type="entry name" value="BYSTIN"/>
    <property type="match status" value="1"/>
</dbReference>